<dbReference type="InParanoid" id="A0A136JIY9"/>
<reference evidence="5" key="1">
    <citation type="submission" date="2016-02" db="EMBL/GenBank/DDBJ databases">
        <title>Draft genome sequence of Microdochium bolleyi, a fungal endophyte of beachgrass.</title>
        <authorList>
            <consortium name="DOE Joint Genome Institute"/>
            <person name="David A.S."/>
            <person name="May G."/>
            <person name="Haridas S."/>
            <person name="Lim J."/>
            <person name="Wang M."/>
            <person name="Labutti K."/>
            <person name="Lipzen A."/>
            <person name="Barry K."/>
            <person name="Grigoriev I.V."/>
        </authorList>
    </citation>
    <scope>NUCLEOTIDE SEQUENCE [LARGE SCALE GENOMIC DNA]</scope>
    <source>
        <strain evidence="5">J235TASD1</strain>
    </source>
</reference>
<dbReference type="Proteomes" id="UP000070501">
    <property type="component" value="Unassembled WGS sequence"/>
</dbReference>
<feature type="compositionally biased region" description="Acidic residues" evidence="1">
    <location>
        <begin position="721"/>
        <end position="730"/>
    </location>
</feature>
<evidence type="ECO:0000256" key="1">
    <source>
        <dbReference type="SAM" id="MobiDB-lite"/>
    </source>
</evidence>
<feature type="region of interest" description="Disordered" evidence="1">
    <location>
        <begin position="717"/>
        <end position="741"/>
    </location>
</feature>
<protein>
    <submittedName>
        <fullName evidence="4">Gryzun, putative trafficking through golgi-domain-containing protein</fullName>
    </submittedName>
</protein>
<evidence type="ECO:0000313" key="5">
    <source>
        <dbReference type="Proteomes" id="UP000070501"/>
    </source>
</evidence>
<gene>
    <name evidence="4" type="ORF">Micbo1qcDRAFT_229844</name>
</gene>
<sequence length="1260" mass="140513">MDDYPTACLTHDLPLLVVSGLTSAAAKAAPSEEAQGSSILIRSEVAPIETREAKSILHYIQSTDASHLPWNSGDGARKYRFKIKTVGREFHLPPRRASLPADVEPLSNPAVLHSPFSPLSPGSTLYPDGLVDAKWLVKHQELVPSVCLVFYQLTQDPTLATLHDNQLKTDVNALKHALAQSGYKSRLAVVVLSDQTPSSMSQFQERLENIKKGTGLDPKASLFVLPTRRSEAELETALDSVLGAVFEQAGEYYRELSRRARKKKSRGIVPQPTVPPTTTSHTLSLQGWNLRYDFKTAVFAEFRQEMDVAVRSYEQAYEVLLSPDILGAIPSWSSRFNDARQLSDVIAIRILRCHLWQGQSTTAVRRWQIHHDRIAHLIDQYGRGTQNYGWKAFESRWTVIMAQLIEKTKFPELDPASGYISKSPEQSLAADRLQPWEQLHHAGYWYRRAGRYLVERRNLARTIPEDDRRPPSPSQSTTGGKSYRYDLYMCPEPYEEYPITGLGVDHAKLIFDLLALARNEYQKRRQTRLAAEVVLESCWELESMKAWKQISELLTPLWRDMSFRRENWRDITETLGWTLRAAAVQLGQSDLVVAIDWELMNQSFTRRHGWQYDIARSLQDPSFTANSKPCIVISDDSVSSFITTSFAFKQAEAKAGQPCAAQVAIKSDAFSASAPVTLSSLKIEFDGSLRTIELEHEAGSNTADKSNTKLRIAHVSLTEKELEDEDESDDSSTTASQTKSSVMLHGKGDLTIAPGQILVFEMAIPLREPGDARATQIRVAVENSSFSLNYTMALPEDSNVGVWHTPLATKKVLRVNAQYVHVLPRPPKMELRFIKSMQQHYTDEPIRLELQLHNAEDADADAKLDLSVVGQLVPTYRVQVGMTEEPSRASGAESGRLSNVSFGQIKTSGLSTAFITFDPIDRPTTVEIAAKVLYYLVSDPATPITQQATFLLDVVTPFEANFDLLPRVHTEWPSLFDYEAVQEITDDEESVGRPTGLAQRWSLVTRYASFASEELRISNLSMKVIAARGGAVCSASREESGRAGNLIIGPKTIEEASFDIVAQKISLDDRAPSTADLSFSIDWHRIDGSGSAGPVNTTTLPLPPFFVTVSEPRVLARVTYTSPSPPPSSIETTAVSSPPTAHSHEDPPLVMLEIIVENPSSHFLTFGLTMELSDDFAFSGAKTTTLNVLPLARRSTTYRLLPLVRGAWVRPSLVVRDKYFQKVLRIIPTEGMKSDKEGLLFWVPPAPEEEEEDDEEDDEE</sequence>
<organism evidence="4 5">
    <name type="scientific">Microdochium bolleyi</name>
    <dbReference type="NCBI Taxonomy" id="196109"/>
    <lineage>
        <taxon>Eukaryota</taxon>
        <taxon>Fungi</taxon>
        <taxon>Dikarya</taxon>
        <taxon>Ascomycota</taxon>
        <taxon>Pezizomycotina</taxon>
        <taxon>Sordariomycetes</taxon>
        <taxon>Xylariomycetidae</taxon>
        <taxon>Xylariales</taxon>
        <taxon>Microdochiaceae</taxon>
        <taxon>Microdochium</taxon>
    </lineage>
</organism>
<name>A0A136JIY9_9PEZI</name>
<dbReference type="Pfam" id="PF07919">
    <property type="entry name" value="Gryzun"/>
    <property type="match status" value="1"/>
</dbReference>
<dbReference type="STRING" id="196109.A0A136JIY9"/>
<dbReference type="InterPro" id="IPR012880">
    <property type="entry name" value="Gryzun"/>
</dbReference>
<proteinExistence type="predicted"/>
<evidence type="ECO:0000259" key="2">
    <source>
        <dbReference type="Pfam" id="PF07919"/>
    </source>
</evidence>
<evidence type="ECO:0000313" key="4">
    <source>
        <dbReference type="EMBL" id="KXJ97098.1"/>
    </source>
</evidence>
<evidence type="ECO:0000259" key="3">
    <source>
        <dbReference type="Pfam" id="PF11817"/>
    </source>
</evidence>
<dbReference type="PANTHER" id="PTHR14374">
    <property type="entry name" value="FOIE GRAS"/>
    <property type="match status" value="1"/>
</dbReference>
<feature type="compositionally biased region" description="Low complexity" evidence="1">
    <location>
        <begin position="731"/>
        <end position="741"/>
    </location>
</feature>
<dbReference type="InterPro" id="IPR021773">
    <property type="entry name" value="TPC11"/>
</dbReference>
<dbReference type="PANTHER" id="PTHR14374:SF0">
    <property type="entry name" value="TRAFFICKING PROTEIN PARTICLE COMPLEX SUBUNIT 11"/>
    <property type="match status" value="1"/>
</dbReference>
<keyword evidence="5" id="KW-1185">Reference proteome</keyword>
<dbReference type="OrthoDB" id="6278596at2759"/>
<dbReference type="AlphaFoldDB" id="A0A136JIY9"/>
<feature type="domain" description="Trafficking protein particle complex subunit 11" evidence="3">
    <location>
        <begin position="335"/>
        <end position="601"/>
    </location>
</feature>
<accession>A0A136JIY9</accession>
<dbReference type="Pfam" id="PF11817">
    <property type="entry name" value="Foie-gras_1"/>
    <property type="match status" value="1"/>
</dbReference>
<dbReference type="EMBL" id="KQ964245">
    <property type="protein sequence ID" value="KXJ97098.1"/>
    <property type="molecule type" value="Genomic_DNA"/>
</dbReference>
<feature type="compositionally biased region" description="Polar residues" evidence="1">
    <location>
        <begin position="1130"/>
        <end position="1140"/>
    </location>
</feature>
<feature type="domain" description="Gryzun putative trafficking through Golgi" evidence="2">
    <location>
        <begin position="631"/>
        <end position="1244"/>
    </location>
</feature>
<feature type="region of interest" description="Disordered" evidence="1">
    <location>
        <begin position="1120"/>
        <end position="1144"/>
    </location>
</feature>